<evidence type="ECO:0000313" key="4">
    <source>
        <dbReference type="Proteomes" id="UP000002964"/>
    </source>
</evidence>
<evidence type="ECO:0000256" key="1">
    <source>
        <dbReference type="SAM" id="MobiDB-lite"/>
    </source>
</evidence>
<feature type="region of interest" description="Disordered" evidence="1">
    <location>
        <begin position="522"/>
        <end position="543"/>
    </location>
</feature>
<gene>
    <name evidence="3" type="ORF">Thi970DRAFT_00518</name>
</gene>
<dbReference type="OrthoDB" id="1094867at2"/>
<dbReference type="Gene3D" id="3.40.50.1820">
    <property type="entry name" value="alpha/beta hydrolase"/>
    <property type="match status" value="1"/>
</dbReference>
<dbReference type="RefSeq" id="WP_009146964.1">
    <property type="nucleotide sequence ID" value="NZ_CP121471.1"/>
</dbReference>
<reference evidence="4" key="1">
    <citation type="submission" date="2011-06" db="EMBL/GenBank/DDBJ databases">
        <authorList>
            <consortium name="US DOE Joint Genome Institute (JGI-PGF)"/>
            <person name="Lucas S."/>
            <person name="Han J."/>
            <person name="Lapidus A."/>
            <person name="Cheng J.-F."/>
            <person name="Goodwin L."/>
            <person name="Pitluck S."/>
            <person name="Peters L."/>
            <person name="Land M.L."/>
            <person name="Hauser L."/>
            <person name="Vogl K."/>
            <person name="Liu Z."/>
            <person name="Overmann J."/>
            <person name="Frigaard N.-U."/>
            <person name="Bryant D.A."/>
            <person name="Woyke T.J."/>
        </authorList>
    </citation>
    <scope>NUCLEOTIDE SEQUENCE [LARGE SCALE GENOMIC DNA]</scope>
    <source>
        <strain evidence="4">970</strain>
    </source>
</reference>
<dbReference type="Gene3D" id="2.60.40.1260">
    <property type="entry name" value="Lamin Tail domain"/>
    <property type="match status" value="1"/>
</dbReference>
<reference evidence="3 4" key="2">
    <citation type="submission" date="2011-11" db="EMBL/GenBank/DDBJ databases">
        <authorList>
            <consortium name="US DOE Joint Genome Institute"/>
            <person name="Lucas S."/>
            <person name="Han J."/>
            <person name="Lapidus A."/>
            <person name="Cheng J.-F."/>
            <person name="Goodwin L."/>
            <person name="Pitluck S."/>
            <person name="Peters L."/>
            <person name="Ovchinnikova G."/>
            <person name="Zhang X."/>
            <person name="Detter J.C."/>
            <person name="Han C."/>
            <person name="Tapia R."/>
            <person name="Land M."/>
            <person name="Hauser L."/>
            <person name="Kyrpides N."/>
            <person name="Ivanova N."/>
            <person name="Pagani I."/>
            <person name="Vogl K."/>
            <person name="Liu Z."/>
            <person name="Overmann J."/>
            <person name="Frigaard N.-U."/>
            <person name="Bryant D."/>
            <person name="Woyke T."/>
        </authorList>
    </citation>
    <scope>NUCLEOTIDE SEQUENCE [LARGE SCALE GENOMIC DNA]</scope>
    <source>
        <strain evidence="3 4">970</strain>
    </source>
</reference>
<dbReference type="InterPro" id="IPR001322">
    <property type="entry name" value="Lamin_tail_dom"/>
</dbReference>
<dbReference type="eggNOG" id="COG1506">
    <property type="taxonomic scope" value="Bacteria"/>
</dbReference>
<accession>H8YWQ3</accession>
<dbReference type="InterPro" id="IPR029058">
    <property type="entry name" value="AB_hydrolase_fold"/>
</dbReference>
<dbReference type="PROSITE" id="PS51841">
    <property type="entry name" value="LTD"/>
    <property type="match status" value="1"/>
</dbReference>
<sequence>MSAKFFWFLVFGVFVITLGVAAAAPGLTEYEVSTGPASYCEIVDPYPSELIDSSGLLMPRTGKIRFVARDGNELDAYTYRSSGWDGTGPILFGIHGASRGASRVRDYLSPFAERVDGMVIAPEFPKNLYRNFTTLVGDKRVRGGDYDAKKWREPDAYLYAEVEHLFEAVKILLGSPQCGYRIFGHSAGAQFTHRLVTFRSDARVIRAVAANAGWYTLPSKGEGGDPNFFFPYGLQGSPFTKNQLKDSFGKELVVLLGDQDLSLSSEDELVRDTDEANAQGLYRLARGNFYFDLAQEEALALGAPLRWKRDIIHGVAHSSTGMIGVGAWYLFSPWDKVPCESTPASEATGLVINEILADPPKDEFNLTVGDANGDGLRVEKDDEFIELINRGEKPICLRGWTLGDNANPARHRFPLGDTLKPGEAVVVFGGGVPTGDFHGAWVQWTARGKLGLKGGGDGLTLADRAGKVHTRFTWGDCGDGACVDDSNCPQGALCEHIEVNLSDNQSIVRSPEITGPWTLHGEIEASGAPFSPGGSAQGSSFSP</sequence>
<dbReference type="SUPFAM" id="SSF53474">
    <property type="entry name" value="alpha/beta-Hydrolases"/>
    <property type="match status" value="1"/>
</dbReference>
<dbReference type="STRING" id="631362.Thi970DRAFT_00518"/>
<name>H8YWQ3_9GAMM</name>
<dbReference type="SUPFAM" id="SSF74853">
    <property type="entry name" value="Lamin A/C globular tail domain"/>
    <property type="match status" value="1"/>
</dbReference>
<dbReference type="EMBL" id="JH603168">
    <property type="protein sequence ID" value="EIC22879.1"/>
    <property type="molecule type" value="Genomic_DNA"/>
</dbReference>
<feature type="domain" description="LTD" evidence="2">
    <location>
        <begin position="339"/>
        <end position="476"/>
    </location>
</feature>
<evidence type="ECO:0000259" key="2">
    <source>
        <dbReference type="PROSITE" id="PS51841"/>
    </source>
</evidence>
<dbReference type="Proteomes" id="UP000002964">
    <property type="component" value="Unassembled WGS sequence"/>
</dbReference>
<dbReference type="InterPro" id="IPR036415">
    <property type="entry name" value="Lamin_tail_dom_sf"/>
</dbReference>
<evidence type="ECO:0000313" key="3">
    <source>
        <dbReference type="EMBL" id="EIC22879.1"/>
    </source>
</evidence>
<dbReference type="Pfam" id="PF00932">
    <property type="entry name" value="LTD"/>
    <property type="match status" value="1"/>
</dbReference>
<keyword evidence="4" id="KW-1185">Reference proteome</keyword>
<dbReference type="AlphaFoldDB" id="H8YWQ3"/>
<proteinExistence type="predicted"/>
<protein>
    <recommendedName>
        <fullName evidence="2">LTD domain-containing protein</fullName>
    </recommendedName>
</protein>
<organism evidence="3 4">
    <name type="scientific">Thiorhodovibrio frisius</name>
    <dbReference type="NCBI Taxonomy" id="631362"/>
    <lineage>
        <taxon>Bacteria</taxon>
        <taxon>Pseudomonadati</taxon>
        <taxon>Pseudomonadota</taxon>
        <taxon>Gammaproteobacteria</taxon>
        <taxon>Chromatiales</taxon>
        <taxon>Chromatiaceae</taxon>
        <taxon>Thiorhodovibrio</taxon>
    </lineage>
</organism>
<dbReference type="HOGENOM" id="CLU_513629_0_0_6"/>